<feature type="transmembrane region" description="Helical" evidence="14">
    <location>
        <begin position="32"/>
        <end position="50"/>
    </location>
</feature>
<dbReference type="GO" id="GO:0006879">
    <property type="term" value="P:intracellular iron ion homeostasis"/>
    <property type="evidence" value="ECO:0007669"/>
    <property type="project" value="TreeGrafter"/>
</dbReference>
<feature type="transmembrane region" description="Helical" evidence="14">
    <location>
        <begin position="89"/>
        <end position="105"/>
    </location>
</feature>
<dbReference type="Pfam" id="PF08022">
    <property type="entry name" value="FAD_binding_8"/>
    <property type="match status" value="1"/>
</dbReference>
<dbReference type="InterPro" id="IPR039261">
    <property type="entry name" value="FNR_nucleotide-bd"/>
</dbReference>
<evidence type="ECO:0000256" key="12">
    <source>
        <dbReference type="ARBA" id="ARBA00023180"/>
    </source>
</evidence>
<keyword evidence="7" id="KW-0249">Electron transport</keyword>
<keyword evidence="12" id="KW-0325">Glycoprotein</keyword>
<dbReference type="SFLD" id="SFLDG01168">
    <property type="entry name" value="Ferric_reductase_subgroup_(FRE"/>
    <property type="match status" value="1"/>
</dbReference>
<reference evidence="16 17" key="1">
    <citation type="journal article" date="2012" name="Science">
        <title>The Paleozoic origin of enzymatic lignin decomposition reconstructed from 31 fungal genomes.</title>
        <authorList>
            <person name="Floudas D."/>
            <person name="Binder M."/>
            <person name="Riley R."/>
            <person name="Barry K."/>
            <person name="Blanchette R.A."/>
            <person name="Henrissat B."/>
            <person name="Martinez A.T."/>
            <person name="Otillar R."/>
            <person name="Spatafora J.W."/>
            <person name="Yadav J.S."/>
            <person name="Aerts A."/>
            <person name="Benoit I."/>
            <person name="Boyd A."/>
            <person name="Carlson A."/>
            <person name="Copeland A."/>
            <person name="Coutinho P.M."/>
            <person name="de Vries R.P."/>
            <person name="Ferreira P."/>
            <person name="Findley K."/>
            <person name="Foster B."/>
            <person name="Gaskell J."/>
            <person name="Glotzer D."/>
            <person name="Gorecki P."/>
            <person name="Heitman J."/>
            <person name="Hesse C."/>
            <person name="Hori C."/>
            <person name="Igarashi K."/>
            <person name="Jurgens J.A."/>
            <person name="Kallen N."/>
            <person name="Kersten P."/>
            <person name="Kohler A."/>
            <person name="Kuees U."/>
            <person name="Kumar T.K.A."/>
            <person name="Kuo A."/>
            <person name="LaButti K."/>
            <person name="Larrondo L.F."/>
            <person name="Lindquist E."/>
            <person name="Ling A."/>
            <person name="Lombard V."/>
            <person name="Lucas S."/>
            <person name="Lundell T."/>
            <person name="Martin R."/>
            <person name="McLaughlin D.J."/>
            <person name="Morgenstern I."/>
            <person name="Morin E."/>
            <person name="Murat C."/>
            <person name="Nagy L.G."/>
            <person name="Nolan M."/>
            <person name="Ohm R.A."/>
            <person name="Patyshakuliyeva A."/>
            <person name="Rokas A."/>
            <person name="Ruiz-Duenas F.J."/>
            <person name="Sabat G."/>
            <person name="Salamov A."/>
            <person name="Samejima M."/>
            <person name="Schmutz J."/>
            <person name="Slot J.C."/>
            <person name="St John F."/>
            <person name="Stenlid J."/>
            <person name="Sun H."/>
            <person name="Sun S."/>
            <person name="Syed K."/>
            <person name="Tsang A."/>
            <person name="Wiebenga A."/>
            <person name="Young D."/>
            <person name="Pisabarro A."/>
            <person name="Eastwood D.C."/>
            <person name="Martin F."/>
            <person name="Cullen D."/>
            <person name="Grigoriev I.V."/>
            <person name="Hibbett D.S."/>
        </authorList>
    </citation>
    <scope>NUCLEOTIDE SEQUENCE [LARGE SCALE GENOMIC DNA]</scope>
    <source>
        <strain evidence="16 17">MD-104</strain>
    </source>
</reference>
<dbReference type="PROSITE" id="PS51384">
    <property type="entry name" value="FAD_FR"/>
    <property type="match status" value="1"/>
</dbReference>
<proteinExistence type="inferred from homology"/>
<dbReference type="Gene3D" id="3.40.50.80">
    <property type="entry name" value="Nucleotide-binding domain of ferredoxin-NADP reductase (FNR) module"/>
    <property type="match status" value="1"/>
</dbReference>
<feature type="transmembrane region" description="Helical" evidence="14">
    <location>
        <begin position="142"/>
        <end position="167"/>
    </location>
</feature>
<feature type="transmembrane region" description="Helical" evidence="14">
    <location>
        <begin position="187"/>
        <end position="205"/>
    </location>
</feature>
<dbReference type="Pfam" id="PF01794">
    <property type="entry name" value="Ferric_reduct"/>
    <property type="match status" value="1"/>
</dbReference>
<dbReference type="SUPFAM" id="SSF52343">
    <property type="entry name" value="Ferredoxin reductase-like, C-terminal NADP-linked domain"/>
    <property type="match status" value="1"/>
</dbReference>
<dbReference type="OMA" id="LNYVHRW"/>
<dbReference type="CDD" id="cd06186">
    <property type="entry name" value="NOX_Duox_like_FAD_NADP"/>
    <property type="match status" value="1"/>
</dbReference>
<evidence type="ECO:0000313" key="17">
    <source>
        <dbReference type="Proteomes" id="UP000218811"/>
    </source>
</evidence>
<dbReference type="EC" id="1.16.1.9" evidence="3"/>
<feature type="domain" description="FAD-binding FR-type" evidence="15">
    <location>
        <begin position="283"/>
        <end position="405"/>
    </location>
</feature>
<keyword evidence="9" id="KW-0560">Oxidoreductase</keyword>
<dbReference type="Proteomes" id="UP000218811">
    <property type="component" value="Unassembled WGS sequence"/>
</dbReference>
<keyword evidence="4" id="KW-0813">Transport</keyword>
<evidence type="ECO:0000256" key="1">
    <source>
        <dbReference type="ARBA" id="ARBA00004651"/>
    </source>
</evidence>
<dbReference type="GO" id="GO:0052851">
    <property type="term" value="F:ferric-chelate reductase (NADPH) activity"/>
    <property type="evidence" value="ECO:0007669"/>
    <property type="project" value="UniProtKB-EC"/>
</dbReference>
<feature type="transmembrane region" description="Helical" evidence="14">
    <location>
        <begin position="111"/>
        <end position="130"/>
    </location>
</feature>
<evidence type="ECO:0000256" key="8">
    <source>
        <dbReference type="ARBA" id="ARBA00022989"/>
    </source>
</evidence>
<keyword evidence="8 14" id="KW-1133">Transmembrane helix</keyword>
<gene>
    <name evidence="16" type="ORF">WOLCODRAFT_138071</name>
</gene>
<evidence type="ECO:0000256" key="3">
    <source>
        <dbReference type="ARBA" id="ARBA00012668"/>
    </source>
</evidence>
<evidence type="ECO:0000256" key="9">
    <source>
        <dbReference type="ARBA" id="ARBA00023002"/>
    </source>
</evidence>
<evidence type="ECO:0000256" key="11">
    <source>
        <dbReference type="ARBA" id="ARBA00023136"/>
    </source>
</evidence>
<evidence type="ECO:0000256" key="13">
    <source>
        <dbReference type="ARBA" id="ARBA00048483"/>
    </source>
</evidence>
<evidence type="ECO:0000256" key="14">
    <source>
        <dbReference type="SAM" id="Phobius"/>
    </source>
</evidence>
<dbReference type="OrthoDB" id="3944240at2759"/>
<keyword evidence="5" id="KW-1003">Cell membrane</keyword>
<comment type="subcellular location">
    <subcellularLocation>
        <location evidence="1">Cell membrane</location>
        <topology evidence="1">Multi-pass membrane protein</topology>
    </subcellularLocation>
</comment>
<dbReference type="PANTHER" id="PTHR32361">
    <property type="entry name" value="FERRIC/CUPRIC REDUCTASE TRANSMEMBRANE COMPONENT"/>
    <property type="match status" value="1"/>
</dbReference>
<dbReference type="InterPro" id="IPR013112">
    <property type="entry name" value="FAD-bd_8"/>
</dbReference>
<dbReference type="InterPro" id="IPR013121">
    <property type="entry name" value="Fe_red_NAD-bd_6"/>
</dbReference>
<dbReference type="GO" id="GO:0005886">
    <property type="term" value="C:plasma membrane"/>
    <property type="evidence" value="ECO:0007669"/>
    <property type="project" value="UniProtKB-SubCell"/>
</dbReference>
<dbReference type="Pfam" id="PF08030">
    <property type="entry name" value="NAD_binding_6"/>
    <property type="match status" value="1"/>
</dbReference>
<feature type="transmembrane region" description="Helical" evidence="14">
    <location>
        <begin position="239"/>
        <end position="261"/>
    </location>
</feature>
<evidence type="ECO:0000313" key="16">
    <source>
        <dbReference type="EMBL" id="PCH42801.1"/>
    </source>
</evidence>
<sequence>MSNYGTPPTIPAAAQQYNSYVEDPKWQRKFSIIWASILGGFVVLFLPRLVHSLKNGRLFRGLLGISEGNSKNYTSVESTGDSPKRHRRRFTSVFETFWSVFWWSLPLVELSLGQVILAAAYIILVITCITQDVALVTYPNRAGFLALAQFPVVFLFATKNSVLSILLGPGNGYERLNFLHRWAGRGMFLGALIHGSLWINNHLVYDIPIIGQQKETSGVAALGVFCGIVLFSIRPFRRYFYQSFFVIHVLGYVAFFITICYHTEYASPWIFPPLAFYGFDMFLRFFRYRIKDATLIPVDSNMTLINVHDSNEGWQPGQHVRLRVFFSGRIFESHPLTICNAPSSTSCTPSQTLTLAARVKGDWTRALNVYAAVEQDRLRGGEKGAHCGVPIQVMVDGPYGGCSVDLGDYESALLVAGGSGATFTMSLLDDIVGRCVKLGRQGGEKTRRIEFVWCTRSFGSIEWFAPTLVDLASAVAGTSLDLHISIFVTCLCEPEKVPTIPNSDVMLMRPSVGTILQDFMTDPSTVEIADEGSVTQKLNWVGVGGGVAVCAAGPESLITATRNAAAKLSLTRGLELGGIGLHTELFAL</sequence>
<dbReference type="PANTHER" id="PTHR32361:SF9">
    <property type="entry name" value="FERRIC REDUCTASE TRANSMEMBRANE COMPONENT 3-RELATED"/>
    <property type="match status" value="1"/>
</dbReference>
<evidence type="ECO:0000256" key="4">
    <source>
        <dbReference type="ARBA" id="ARBA00022448"/>
    </source>
</evidence>
<dbReference type="GO" id="GO:0015677">
    <property type="term" value="P:copper ion import"/>
    <property type="evidence" value="ECO:0007669"/>
    <property type="project" value="TreeGrafter"/>
</dbReference>
<evidence type="ECO:0000256" key="6">
    <source>
        <dbReference type="ARBA" id="ARBA00022692"/>
    </source>
</evidence>
<keyword evidence="17" id="KW-1185">Reference proteome</keyword>
<name>A0A2H3JLP2_WOLCO</name>
<evidence type="ECO:0000256" key="10">
    <source>
        <dbReference type="ARBA" id="ARBA00023065"/>
    </source>
</evidence>
<dbReference type="InterPro" id="IPR051410">
    <property type="entry name" value="Ferric/Cupric_Reductase"/>
</dbReference>
<organism evidence="16 17">
    <name type="scientific">Wolfiporia cocos (strain MD-104)</name>
    <name type="common">Brown rot fungus</name>
    <dbReference type="NCBI Taxonomy" id="742152"/>
    <lineage>
        <taxon>Eukaryota</taxon>
        <taxon>Fungi</taxon>
        <taxon>Dikarya</taxon>
        <taxon>Basidiomycota</taxon>
        <taxon>Agaricomycotina</taxon>
        <taxon>Agaricomycetes</taxon>
        <taxon>Polyporales</taxon>
        <taxon>Phaeolaceae</taxon>
        <taxon>Wolfiporia</taxon>
    </lineage>
</organism>
<evidence type="ECO:0000259" key="15">
    <source>
        <dbReference type="PROSITE" id="PS51384"/>
    </source>
</evidence>
<dbReference type="InterPro" id="IPR013130">
    <property type="entry name" value="Fe3_Rdtase_TM_dom"/>
</dbReference>
<dbReference type="InterPro" id="IPR017938">
    <property type="entry name" value="Riboflavin_synthase-like_b-brl"/>
</dbReference>
<dbReference type="SUPFAM" id="SSF63380">
    <property type="entry name" value="Riboflavin synthase domain-like"/>
    <property type="match status" value="1"/>
</dbReference>
<keyword evidence="6 14" id="KW-0812">Transmembrane</keyword>
<accession>A0A2H3JLP2</accession>
<dbReference type="GO" id="GO:0006826">
    <property type="term" value="P:iron ion transport"/>
    <property type="evidence" value="ECO:0007669"/>
    <property type="project" value="TreeGrafter"/>
</dbReference>
<dbReference type="EMBL" id="KB468135">
    <property type="protein sequence ID" value="PCH42801.1"/>
    <property type="molecule type" value="Genomic_DNA"/>
</dbReference>
<dbReference type="InterPro" id="IPR017927">
    <property type="entry name" value="FAD-bd_FR_type"/>
</dbReference>
<protein>
    <recommendedName>
        <fullName evidence="3">ferric-chelate reductase (NADPH)</fullName>
        <ecNumber evidence="3">1.16.1.9</ecNumber>
    </recommendedName>
</protein>
<comment type="catalytic activity">
    <reaction evidence="13">
        <text>2 a Fe(II)-siderophore + NADP(+) + H(+) = 2 a Fe(III)-siderophore + NADPH</text>
        <dbReference type="Rhea" id="RHEA:28795"/>
        <dbReference type="Rhea" id="RHEA-COMP:11342"/>
        <dbReference type="Rhea" id="RHEA-COMP:11344"/>
        <dbReference type="ChEBI" id="CHEBI:15378"/>
        <dbReference type="ChEBI" id="CHEBI:29033"/>
        <dbReference type="ChEBI" id="CHEBI:29034"/>
        <dbReference type="ChEBI" id="CHEBI:57783"/>
        <dbReference type="ChEBI" id="CHEBI:58349"/>
        <dbReference type="EC" id="1.16.1.9"/>
    </reaction>
</comment>
<dbReference type="STRING" id="742152.A0A2H3JLP2"/>
<evidence type="ECO:0000256" key="7">
    <source>
        <dbReference type="ARBA" id="ARBA00022982"/>
    </source>
</evidence>
<dbReference type="AlphaFoldDB" id="A0A2H3JLP2"/>
<dbReference type="SFLD" id="SFLDS00052">
    <property type="entry name" value="Ferric_Reductase_Domain"/>
    <property type="match status" value="1"/>
</dbReference>
<keyword evidence="11 14" id="KW-0472">Membrane</keyword>
<comment type="similarity">
    <text evidence="2">Belongs to the ferric reductase (FRE) family.</text>
</comment>
<keyword evidence="10" id="KW-0406">Ion transport</keyword>
<evidence type="ECO:0000256" key="2">
    <source>
        <dbReference type="ARBA" id="ARBA00006278"/>
    </source>
</evidence>
<evidence type="ECO:0000256" key="5">
    <source>
        <dbReference type="ARBA" id="ARBA00022475"/>
    </source>
</evidence>